<sequence>MFKVNFPIASVCRSNRGDVNLGKLSYRLPLAETIEKTGNNSWDYRITVIY</sequence>
<organism evidence="1 2">
    <name type="scientific">Leptospira weilii serovar Topaz str. LT2116</name>
    <dbReference type="NCBI Taxonomy" id="1088540"/>
    <lineage>
        <taxon>Bacteria</taxon>
        <taxon>Pseudomonadati</taxon>
        <taxon>Spirochaetota</taxon>
        <taxon>Spirochaetia</taxon>
        <taxon>Leptospirales</taxon>
        <taxon>Leptospiraceae</taxon>
        <taxon>Leptospira</taxon>
    </lineage>
</organism>
<comment type="caution">
    <text evidence="1">The sequence shown here is derived from an EMBL/GenBank/DDBJ whole genome shotgun (WGS) entry which is preliminary data.</text>
</comment>
<name>M3ENT4_9LEPT</name>
<dbReference type="EMBL" id="AHOR02000017">
    <property type="protein sequence ID" value="EMF82703.1"/>
    <property type="molecule type" value="Genomic_DNA"/>
</dbReference>
<gene>
    <name evidence="1" type="ORF">LEP1GSC188_2981</name>
</gene>
<evidence type="ECO:0000313" key="1">
    <source>
        <dbReference type="EMBL" id="EMF82703.1"/>
    </source>
</evidence>
<dbReference type="AlphaFoldDB" id="M3ENT4"/>
<evidence type="ECO:0000313" key="2">
    <source>
        <dbReference type="Proteomes" id="UP000011770"/>
    </source>
</evidence>
<dbReference type="Proteomes" id="UP000011770">
    <property type="component" value="Unassembled WGS sequence"/>
</dbReference>
<reference evidence="1 2" key="1">
    <citation type="submission" date="2013-01" db="EMBL/GenBank/DDBJ databases">
        <authorList>
            <person name="Harkins D.M."/>
            <person name="Durkin A.S."/>
            <person name="Brinkac L.M."/>
            <person name="Haft D.H."/>
            <person name="Selengut J.D."/>
            <person name="Sanka R."/>
            <person name="DePew J."/>
            <person name="Purushe J."/>
            <person name="Tulsiani S.M."/>
            <person name="Graham G.C."/>
            <person name="Burns M.-A."/>
            <person name="Dohnt M.F."/>
            <person name="Smythe L.D."/>
            <person name="McKay D.B."/>
            <person name="Craig S.B."/>
            <person name="Vinetz J.M."/>
            <person name="Sutton G.G."/>
            <person name="Nierman W.C."/>
            <person name="Fouts D.E."/>
        </authorList>
    </citation>
    <scope>NUCLEOTIDE SEQUENCE [LARGE SCALE GENOMIC DNA]</scope>
    <source>
        <strain evidence="1 2">LT2116</strain>
    </source>
</reference>
<protein>
    <submittedName>
        <fullName evidence="1">Uncharacterized protein</fullName>
    </submittedName>
</protein>
<proteinExistence type="predicted"/>
<accession>M3ENT4</accession>